<dbReference type="Pfam" id="PF03467">
    <property type="entry name" value="Smg4_UPF3"/>
    <property type="match status" value="1"/>
</dbReference>
<comment type="similarity">
    <text evidence="2">Belongs to the RENT3 family.</text>
</comment>
<dbReference type="Proteomes" id="UP000887565">
    <property type="component" value="Unplaced"/>
</dbReference>
<evidence type="ECO:0000256" key="4">
    <source>
        <dbReference type="ARBA" id="ARBA00023242"/>
    </source>
</evidence>
<comment type="subcellular location">
    <subcellularLocation>
        <location evidence="1">Nucleus</location>
    </subcellularLocation>
</comment>
<dbReference type="GO" id="GO:0045727">
    <property type="term" value="P:positive regulation of translation"/>
    <property type="evidence" value="ECO:0007669"/>
    <property type="project" value="TreeGrafter"/>
</dbReference>
<keyword evidence="4" id="KW-0539">Nucleus</keyword>
<feature type="compositionally biased region" description="Basic and acidic residues" evidence="5">
    <location>
        <begin position="374"/>
        <end position="383"/>
    </location>
</feature>
<evidence type="ECO:0000256" key="1">
    <source>
        <dbReference type="ARBA" id="ARBA00004123"/>
    </source>
</evidence>
<sequence length="383" mass="44657">MGENSEEKSKENDESRKTGKKFVSTKVVVRRLPPSLTEKDFLDQIAPPPAYDYFYFVPADMSLSPWSYTRAYISIPCIEDVIQFTERFDGYVFVDAKGSEYPAVIELAPNQKIPTKKVKKDAKCGTIDQDPDFKKFVDELKNPKQSEIQPLSSVLAEIEKKEKELKENKGVLKLKTPLLDFLEWRKEERRKHGEEKRRQKEEERIRREEEYARRIEKEKADAAKKKREMENQKQRERIEERHDDPNHHGRVKLSKKDKSEFPKRSKAPRFVKKAQSSYNQQQRTSSESQAEETCAIDLEEEKTKIVSHKSPKAGPMAPKLQQPIKESAKERNDDKSQPEKKGENNESTEKIEPTAGASKERSKTRYKVSLKKVGSTERQEHRM</sequence>
<protein>
    <submittedName>
        <fullName evidence="8">UPF3 domain-containing protein</fullName>
    </submittedName>
</protein>
<reference evidence="8" key="1">
    <citation type="submission" date="2022-11" db="UniProtKB">
        <authorList>
            <consortium name="WormBaseParasite"/>
        </authorList>
    </citation>
    <scope>IDENTIFICATION</scope>
</reference>
<dbReference type="InterPro" id="IPR012677">
    <property type="entry name" value="Nucleotide-bd_a/b_plait_sf"/>
</dbReference>
<evidence type="ECO:0000256" key="3">
    <source>
        <dbReference type="ARBA" id="ARBA00023161"/>
    </source>
</evidence>
<name>A0A915JW01_ROMCU</name>
<evidence type="ECO:0000313" key="7">
    <source>
        <dbReference type="Proteomes" id="UP000887565"/>
    </source>
</evidence>
<keyword evidence="3" id="KW-0866">Nonsense-mediated mRNA decay</keyword>
<dbReference type="InterPro" id="IPR035979">
    <property type="entry name" value="RBD_domain_sf"/>
</dbReference>
<feature type="compositionally biased region" description="Basic and acidic residues" evidence="5">
    <location>
        <begin position="254"/>
        <end position="263"/>
    </location>
</feature>
<keyword evidence="7" id="KW-1185">Reference proteome</keyword>
<dbReference type="GO" id="GO:0000184">
    <property type="term" value="P:nuclear-transcribed mRNA catabolic process, nonsense-mediated decay"/>
    <property type="evidence" value="ECO:0007669"/>
    <property type="project" value="UniProtKB-KW"/>
</dbReference>
<accession>A0A915JW01</accession>
<dbReference type="SUPFAM" id="SSF54928">
    <property type="entry name" value="RNA-binding domain, RBD"/>
    <property type="match status" value="1"/>
</dbReference>
<dbReference type="PANTHER" id="PTHR13112:SF0">
    <property type="entry name" value="FI21285P1"/>
    <property type="match status" value="1"/>
</dbReference>
<feature type="domain" description="UPF3" evidence="6">
    <location>
        <begin position="24"/>
        <end position="186"/>
    </location>
</feature>
<dbReference type="CDD" id="cd12455">
    <property type="entry name" value="RRM_like_Smg4_UPF3"/>
    <property type="match status" value="1"/>
</dbReference>
<dbReference type="AlphaFoldDB" id="A0A915JW01"/>
<proteinExistence type="inferred from homology"/>
<feature type="region of interest" description="Disordered" evidence="5">
    <location>
        <begin position="189"/>
        <end position="383"/>
    </location>
</feature>
<dbReference type="GO" id="GO:0005730">
    <property type="term" value="C:nucleolus"/>
    <property type="evidence" value="ECO:0007669"/>
    <property type="project" value="TreeGrafter"/>
</dbReference>
<feature type="compositionally biased region" description="Polar residues" evidence="5">
    <location>
        <begin position="274"/>
        <end position="288"/>
    </location>
</feature>
<dbReference type="WBParaSite" id="nRc.2.0.1.t30258-RA">
    <property type="protein sequence ID" value="nRc.2.0.1.t30258-RA"/>
    <property type="gene ID" value="nRc.2.0.1.g30258"/>
</dbReference>
<evidence type="ECO:0000256" key="5">
    <source>
        <dbReference type="SAM" id="MobiDB-lite"/>
    </source>
</evidence>
<evidence type="ECO:0000256" key="2">
    <source>
        <dbReference type="ARBA" id="ARBA00005991"/>
    </source>
</evidence>
<dbReference type="PANTHER" id="PTHR13112">
    <property type="entry name" value="UPF3 REGULATOR OF NONSENSE TRANSCRIPTS-LIKE PROTEIN"/>
    <property type="match status" value="1"/>
</dbReference>
<evidence type="ECO:0000313" key="8">
    <source>
        <dbReference type="WBParaSite" id="nRc.2.0.1.t30258-RA"/>
    </source>
</evidence>
<feature type="compositionally biased region" description="Basic and acidic residues" evidence="5">
    <location>
        <begin position="326"/>
        <end position="363"/>
    </location>
</feature>
<dbReference type="OMA" id="INHRKEG"/>
<dbReference type="InterPro" id="IPR039722">
    <property type="entry name" value="Upf3"/>
</dbReference>
<dbReference type="InterPro" id="IPR005120">
    <property type="entry name" value="UPF3_dom"/>
</dbReference>
<dbReference type="Gene3D" id="3.30.70.330">
    <property type="match status" value="1"/>
</dbReference>
<evidence type="ECO:0000259" key="6">
    <source>
        <dbReference type="Pfam" id="PF03467"/>
    </source>
</evidence>
<dbReference type="GO" id="GO:0003729">
    <property type="term" value="F:mRNA binding"/>
    <property type="evidence" value="ECO:0007669"/>
    <property type="project" value="TreeGrafter"/>
</dbReference>
<feature type="compositionally biased region" description="Basic and acidic residues" evidence="5">
    <location>
        <begin position="189"/>
        <end position="247"/>
    </location>
</feature>
<dbReference type="GO" id="GO:0005737">
    <property type="term" value="C:cytoplasm"/>
    <property type="evidence" value="ECO:0007669"/>
    <property type="project" value="TreeGrafter"/>
</dbReference>
<organism evidence="7 8">
    <name type="scientific">Romanomermis culicivorax</name>
    <name type="common">Nematode worm</name>
    <dbReference type="NCBI Taxonomy" id="13658"/>
    <lineage>
        <taxon>Eukaryota</taxon>
        <taxon>Metazoa</taxon>
        <taxon>Ecdysozoa</taxon>
        <taxon>Nematoda</taxon>
        <taxon>Enoplea</taxon>
        <taxon>Dorylaimia</taxon>
        <taxon>Mermithida</taxon>
        <taxon>Mermithoidea</taxon>
        <taxon>Mermithidae</taxon>
        <taxon>Romanomermis</taxon>
    </lineage>
</organism>